<reference evidence="1 2" key="1">
    <citation type="submission" date="2018-10" db="EMBL/GenBank/DDBJ databases">
        <authorList>
            <person name="Li J."/>
        </authorList>
    </citation>
    <scope>NUCLEOTIDE SEQUENCE [LARGE SCALE GENOMIC DNA]</scope>
    <source>
        <strain evidence="1 2">CCTCC AB209002</strain>
    </source>
</reference>
<protein>
    <submittedName>
        <fullName evidence="1">Uncharacterized protein</fullName>
    </submittedName>
</protein>
<dbReference type="Proteomes" id="UP000270299">
    <property type="component" value="Unassembled WGS sequence"/>
</dbReference>
<sequence>MASALGVGDYVQSSSVAPFAAQWGEGTYEGSRVQIYAFANEDDYVSFLEQIKQFGIVESQLVRTGLVVVSVDDQTKLAGVRTVLGVE</sequence>
<comment type="caution">
    <text evidence="1">The sequence shown here is derived from an EMBL/GenBank/DDBJ whole genome shotgun (WGS) entry which is preliminary data.</text>
</comment>
<evidence type="ECO:0000313" key="2">
    <source>
        <dbReference type="Proteomes" id="UP000270299"/>
    </source>
</evidence>
<dbReference type="EMBL" id="RCUV01000021">
    <property type="protein sequence ID" value="RLP68329.1"/>
    <property type="molecule type" value="Genomic_DNA"/>
</dbReference>
<proteinExistence type="predicted"/>
<evidence type="ECO:0000313" key="1">
    <source>
        <dbReference type="EMBL" id="RLP68329.1"/>
    </source>
</evidence>
<gene>
    <name evidence="1" type="ORF">D9V29_13965</name>
</gene>
<name>A0A3L6ZK13_9MICO</name>
<keyword evidence="2" id="KW-1185">Reference proteome</keyword>
<organism evidence="1 2">
    <name type="scientific">Mycetocola manganoxydans</name>
    <dbReference type="NCBI Taxonomy" id="699879"/>
    <lineage>
        <taxon>Bacteria</taxon>
        <taxon>Bacillati</taxon>
        <taxon>Actinomycetota</taxon>
        <taxon>Actinomycetes</taxon>
        <taxon>Micrococcales</taxon>
        <taxon>Microbacteriaceae</taxon>
        <taxon>Mycetocola</taxon>
    </lineage>
</organism>
<accession>A0A3L6ZK13</accession>
<dbReference type="AlphaFoldDB" id="A0A3L6ZK13"/>